<dbReference type="Pfam" id="PF08938">
    <property type="entry name" value="HBS1_N"/>
    <property type="match status" value="1"/>
</dbReference>
<dbReference type="InterPro" id="IPR027417">
    <property type="entry name" value="P-loop_NTPase"/>
</dbReference>
<dbReference type="CDD" id="cd01883">
    <property type="entry name" value="EF1_alpha"/>
    <property type="match status" value="1"/>
</dbReference>
<dbReference type="FunFam" id="3.40.50.300:FF:000204">
    <property type="entry name" value="Translation elongation factor Tu"/>
    <property type="match status" value="1"/>
</dbReference>
<evidence type="ECO:0000256" key="5">
    <source>
        <dbReference type="ARBA" id="ARBA00022741"/>
    </source>
</evidence>
<keyword evidence="4" id="KW-0597">Phosphoprotein</keyword>
<dbReference type="FunFam" id="2.40.30.10:FF:000070">
    <property type="entry name" value="Translation elongation factor EF-1 subunit"/>
    <property type="match status" value="1"/>
</dbReference>
<evidence type="ECO:0000256" key="8">
    <source>
        <dbReference type="ARBA" id="ARBA00022917"/>
    </source>
</evidence>
<dbReference type="Gene3D" id="3.40.50.300">
    <property type="entry name" value="P-loop containing nucleotide triphosphate hydrolases"/>
    <property type="match status" value="1"/>
</dbReference>
<keyword evidence="7" id="KW-0810">Translation regulation</keyword>
<dbReference type="Pfam" id="PF22594">
    <property type="entry name" value="GTP-eEF1A_C"/>
    <property type="match status" value="1"/>
</dbReference>
<evidence type="ECO:0000256" key="11">
    <source>
        <dbReference type="SAM" id="MobiDB-lite"/>
    </source>
</evidence>
<feature type="compositionally biased region" description="Polar residues" evidence="11">
    <location>
        <begin position="268"/>
        <end position="277"/>
    </location>
</feature>
<evidence type="ECO:0000256" key="7">
    <source>
        <dbReference type="ARBA" id="ARBA00022845"/>
    </source>
</evidence>
<dbReference type="PANTHER" id="PTHR23115">
    <property type="entry name" value="TRANSLATION FACTOR"/>
    <property type="match status" value="1"/>
</dbReference>
<keyword evidence="9" id="KW-0342">GTP-binding</keyword>
<dbReference type="InterPro" id="IPR000795">
    <property type="entry name" value="T_Tr_GTP-bd_dom"/>
</dbReference>
<feature type="domain" description="Tr-type G" evidence="12">
    <location>
        <begin position="337"/>
        <end position="561"/>
    </location>
</feature>
<evidence type="ECO:0000259" key="12">
    <source>
        <dbReference type="PROSITE" id="PS51722"/>
    </source>
</evidence>
<evidence type="ECO:0000313" key="13">
    <source>
        <dbReference type="EMBL" id="KAK8382872.1"/>
    </source>
</evidence>
<dbReference type="Proteomes" id="UP001487740">
    <property type="component" value="Unassembled WGS sequence"/>
</dbReference>
<dbReference type="Gene3D" id="1.10.8.10">
    <property type="entry name" value="DNA helicase RuvA subunit, C-terminal domain"/>
    <property type="match status" value="1"/>
</dbReference>
<evidence type="ECO:0000256" key="1">
    <source>
        <dbReference type="ARBA" id="ARBA00004496"/>
    </source>
</evidence>
<evidence type="ECO:0000256" key="6">
    <source>
        <dbReference type="ARBA" id="ARBA00022801"/>
    </source>
</evidence>
<dbReference type="InterPro" id="IPR009001">
    <property type="entry name" value="Transl_elong_EF1A/Init_IF2_C"/>
</dbReference>
<sequence>MSRHRDVRNLDYDEEYDEACDDDVYGHSVDDSDYGVSPSLEQYLYSQSRDNAHGFGLYFPTGADIKEEEETFDGLKDDSEDRSRHDSSSSYEKPPLSPEDEVRLASILDELRNILGDKFSEGELMHTVISNNFHLETTLNALLNRSSSGGPAASSAAAANTSFHSGGVRDDGGGSGVSPQSLPQREKRVRNREPPKPPTEDLRQLTLTHNSHAHTHTHGLPTHMDTSPAPSAAAAAVTATPVIVSRGSAGTPKVVRGFDVVDREGAGETSQSATSTEPEPANKRSRSSTPVQPANQERDGVTTTTTTTTPAAKAPPKIRDKPVDVVSEYKSRRGGEQSLLNLVVVGHVDAGKSTLMGHVLYLRGNVAQRTMHKYEQESRKMGKQSFMYAWVLDDTEEESVSRGVTVDVAQRVFTTGHRTVTLLDAPGHRDFIPNMITGAARADAAVLVVDASTGEFEAGFESGGQTREHALLVRSLGVSQLVVAINKLDTVDWSEERMKEVRHSLRQFLKGVGYKDIDVTYVPCSGLSGENLVKRTAGEPLSAWYSGPTLLEAIDMLKVPERGIEKPVRICVCDVYKGQGSNMCVSGRLDAGYLQPNDRLLLMPQGDVVNLKNIQTDTQADNVAFAGDHVTLTLSGIDPAALHIGDFLCDPTSPIPLATKVQARIVVFNIVVPLIKGAQLDFHYQSVTEPATIRKLVSQLHKTTGQTLKSRPRALPKNSAGMVELEFSRPLCLELFRDFREMGRFMLRTGGTTIAAGLVTKILD</sequence>
<dbReference type="InterPro" id="IPR015033">
    <property type="entry name" value="HBS1-like_N"/>
</dbReference>
<dbReference type="CDD" id="cd04093">
    <property type="entry name" value="HBS1_C_III"/>
    <property type="match status" value="1"/>
</dbReference>
<dbReference type="GO" id="GO:0006417">
    <property type="term" value="P:regulation of translation"/>
    <property type="evidence" value="ECO:0007669"/>
    <property type="project" value="UniProtKB-KW"/>
</dbReference>
<feature type="compositionally biased region" description="Low complexity" evidence="11">
    <location>
        <begin position="302"/>
        <end position="315"/>
    </location>
</feature>
<feature type="region of interest" description="Disordered" evidence="11">
    <location>
        <begin position="70"/>
        <end position="100"/>
    </location>
</feature>
<proteinExistence type="inferred from homology"/>
<comment type="subcellular location">
    <subcellularLocation>
        <location evidence="1">Cytoplasm</location>
    </subcellularLocation>
</comment>
<evidence type="ECO:0000256" key="10">
    <source>
        <dbReference type="ARBA" id="ARBA00049117"/>
    </source>
</evidence>
<gene>
    <name evidence="13" type="ORF">O3P69_011433</name>
</gene>
<dbReference type="InterPro" id="IPR054696">
    <property type="entry name" value="GTP-eEF1A_C"/>
</dbReference>
<dbReference type="InterPro" id="IPR050100">
    <property type="entry name" value="TRAFAC_GTPase_members"/>
</dbReference>
<comment type="catalytic activity">
    <reaction evidence="10">
        <text>GTP + H2O = GDP + phosphate + H(+)</text>
        <dbReference type="Rhea" id="RHEA:19669"/>
        <dbReference type="ChEBI" id="CHEBI:15377"/>
        <dbReference type="ChEBI" id="CHEBI:15378"/>
        <dbReference type="ChEBI" id="CHEBI:37565"/>
        <dbReference type="ChEBI" id="CHEBI:43474"/>
        <dbReference type="ChEBI" id="CHEBI:58189"/>
    </reaction>
    <physiologicalReaction direction="left-to-right" evidence="10">
        <dbReference type="Rhea" id="RHEA:19670"/>
    </physiologicalReaction>
</comment>
<name>A0AAW0T6N1_SCYPA</name>
<dbReference type="GO" id="GO:0005737">
    <property type="term" value="C:cytoplasm"/>
    <property type="evidence" value="ECO:0007669"/>
    <property type="project" value="UniProtKB-SubCell"/>
</dbReference>
<dbReference type="SUPFAM" id="SSF50465">
    <property type="entry name" value="EF-Tu/eEF-1alpha/eIF2-gamma C-terminal domain"/>
    <property type="match status" value="1"/>
</dbReference>
<evidence type="ECO:0000256" key="3">
    <source>
        <dbReference type="ARBA" id="ARBA00022490"/>
    </source>
</evidence>
<dbReference type="Pfam" id="PF00009">
    <property type="entry name" value="GTP_EFTU"/>
    <property type="match status" value="1"/>
</dbReference>
<dbReference type="GO" id="GO:0003924">
    <property type="term" value="F:GTPase activity"/>
    <property type="evidence" value="ECO:0007669"/>
    <property type="project" value="InterPro"/>
</dbReference>
<feature type="compositionally biased region" description="Basic and acidic residues" evidence="11">
    <location>
        <begin position="73"/>
        <end position="87"/>
    </location>
</feature>
<evidence type="ECO:0000256" key="9">
    <source>
        <dbReference type="ARBA" id="ARBA00023134"/>
    </source>
</evidence>
<feature type="region of interest" description="Disordered" evidence="11">
    <location>
        <begin position="147"/>
        <end position="233"/>
    </location>
</feature>
<evidence type="ECO:0000256" key="2">
    <source>
        <dbReference type="ARBA" id="ARBA00007249"/>
    </source>
</evidence>
<keyword evidence="6" id="KW-0378">Hydrolase</keyword>
<dbReference type="SUPFAM" id="SSF50447">
    <property type="entry name" value="Translation proteins"/>
    <property type="match status" value="1"/>
</dbReference>
<dbReference type="GO" id="GO:0005525">
    <property type="term" value="F:GTP binding"/>
    <property type="evidence" value="ECO:0007669"/>
    <property type="project" value="UniProtKB-KW"/>
</dbReference>
<feature type="compositionally biased region" description="Acidic residues" evidence="11">
    <location>
        <begin position="12"/>
        <end position="23"/>
    </location>
</feature>
<keyword evidence="5" id="KW-0547">Nucleotide-binding</keyword>
<dbReference type="EMBL" id="JARAKH010000038">
    <property type="protein sequence ID" value="KAK8382872.1"/>
    <property type="molecule type" value="Genomic_DNA"/>
</dbReference>
<organism evidence="13 14">
    <name type="scientific">Scylla paramamosain</name>
    <name type="common">Mud crab</name>
    <dbReference type="NCBI Taxonomy" id="85552"/>
    <lineage>
        <taxon>Eukaryota</taxon>
        <taxon>Metazoa</taxon>
        <taxon>Ecdysozoa</taxon>
        <taxon>Arthropoda</taxon>
        <taxon>Crustacea</taxon>
        <taxon>Multicrustacea</taxon>
        <taxon>Malacostraca</taxon>
        <taxon>Eumalacostraca</taxon>
        <taxon>Eucarida</taxon>
        <taxon>Decapoda</taxon>
        <taxon>Pleocyemata</taxon>
        <taxon>Brachyura</taxon>
        <taxon>Eubrachyura</taxon>
        <taxon>Portunoidea</taxon>
        <taxon>Portunidae</taxon>
        <taxon>Portuninae</taxon>
        <taxon>Scylla</taxon>
    </lineage>
</organism>
<dbReference type="Gene3D" id="2.40.30.10">
    <property type="entry name" value="Translation factors"/>
    <property type="match status" value="2"/>
</dbReference>
<dbReference type="InterPro" id="IPR009000">
    <property type="entry name" value="Transl_B-barrel_sf"/>
</dbReference>
<protein>
    <recommendedName>
        <fullName evidence="12">Tr-type G domain-containing protein</fullName>
    </recommendedName>
</protein>
<comment type="similarity">
    <text evidence="2">Belongs to the TRAFAC class translation factor GTPase superfamily. Classic translation factor GTPase family. EF-Tu/EF-1A subfamily.</text>
</comment>
<reference evidence="13 14" key="1">
    <citation type="submission" date="2023-03" db="EMBL/GenBank/DDBJ databases">
        <title>High-quality genome of Scylla paramamosain provides insights in environmental adaptation.</title>
        <authorList>
            <person name="Zhang L."/>
        </authorList>
    </citation>
    <scope>NUCLEOTIDE SEQUENCE [LARGE SCALE GENOMIC DNA]</scope>
    <source>
        <strain evidence="13">LZ_2023a</strain>
        <tissue evidence="13">Muscle</tissue>
    </source>
</reference>
<dbReference type="CDD" id="cd16267">
    <property type="entry name" value="HBS1-like_II"/>
    <property type="match status" value="1"/>
</dbReference>
<feature type="compositionally biased region" description="Low complexity" evidence="11">
    <location>
        <begin position="147"/>
        <end position="159"/>
    </location>
</feature>
<dbReference type="SUPFAM" id="SSF109732">
    <property type="entry name" value="HBS1-like domain"/>
    <property type="match status" value="1"/>
</dbReference>
<dbReference type="GO" id="GO:0006412">
    <property type="term" value="P:translation"/>
    <property type="evidence" value="ECO:0007669"/>
    <property type="project" value="UniProtKB-KW"/>
</dbReference>
<keyword evidence="14" id="KW-1185">Reference proteome</keyword>
<evidence type="ECO:0000256" key="4">
    <source>
        <dbReference type="ARBA" id="ARBA00022553"/>
    </source>
</evidence>
<feature type="region of interest" description="Disordered" evidence="11">
    <location>
        <begin position="1"/>
        <end position="36"/>
    </location>
</feature>
<dbReference type="PRINTS" id="PR00315">
    <property type="entry name" value="ELONGATNFCT"/>
</dbReference>
<dbReference type="PROSITE" id="PS51722">
    <property type="entry name" value="G_TR_2"/>
    <property type="match status" value="1"/>
</dbReference>
<keyword evidence="8" id="KW-0648">Protein biosynthesis</keyword>
<accession>A0AAW0T6N1</accession>
<comment type="caution">
    <text evidence="13">The sequence shown here is derived from an EMBL/GenBank/DDBJ whole genome shotgun (WGS) entry which is preliminary data.</text>
</comment>
<dbReference type="InterPro" id="IPR037189">
    <property type="entry name" value="HBS1-like_N_sf"/>
</dbReference>
<dbReference type="FunFam" id="2.40.30.10:FF:000020">
    <property type="entry name" value="Translation elongation factor EF-1"/>
    <property type="match status" value="1"/>
</dbReference>
<dbReference type="SUPFAM" id="SSF52540">
    <property type="entry name" value="P-loop containing nucleoside triphosphate hydrolases"/>
    <property type="match status" value="1"/>
</dbReference>
<feature type="compositionally biased region" description="Basic and acidic residues" evidence="11">
    <location>
        <begin position="191"/>
        <end position="203"/>
    </location>
</feature>
<evidence type="ECO:0000313" key="14">
    <source>
        <dbReference type="Proteomes" id="UP001487740"/>
    </source>
</evidence>
<feature type="region of interest" description="Disordered" evidence="11">
    <location>
        <begin position="262"/>
        <end position="317"/>
    </location>
</feature>
<keyword evidence="3" id="KW-0963">Cytoplasm</keyword>
<dbReference type="AlphaFoldDB" id="A0AAW0T6N1"/>